<keyword evidence="1" id="KW-0472">Membrane</keyword>
<reference evidence="2 3" key="1">
    <citation type="submission" date="2024-03" db="EMBL/GenBank/DDBJ databases">
        <title>Human intestinal bacterial collection.</title>
        <authorList>
            <person name="Pauvert C."/>
            <person name="Hitch T.C.A."/>
            <person name="Clavel T."/>
        </authorList>
    </citation>
    <scope>NUCLEOTIDE SEQUENCE [LARGE SCALE GENOMIC DNA]</scope>
    <source>
        <strain evidence="2 3">CLA-AP-H29</strain>
    </source>
</reference>
<keyword evidence="1" id="KW-1133">Transmembrane helix</keyword>
<evidence type="ECO:0000313" key="2">
    <source>
        <dbReference type="EMBL" id="MEQ2442248.1"/>
    </source>
</evidence>
<dbReference type="RefSeq" id="WP_349230837.1">
    <property type="nucleotide sequence ID" value="NZ_JBBMFK010000002.1"/>
</dbReference>
<comment type="caution">
    <text evidence="2">The sequence shown here is derived from an EMBL/GenBank/DDBJ whole genome shotgun (WGS) entry which is preliminary data.</text>
</comment>
<evidence type="ECO:0000256" key="1">
    <source>
        <dbReference type="SAM" id="Phobius"/>
    </source>
</evidence>
<accession>A0ABV1E4L3</accession>
<dbReference type="EMBL" id="JBBMFK010000002">
    <property type="protein sequence ID" value="MEQ2442248.1"/>
    <property type="molecule type" value="Genomic_DNA"/>
</dbReference>
<evidence type="ECO:0008006" key="4">
    <source>
        <dbReference type="Google" id="ProtNLM"/>
    </source>
</evidence>
<gene>
    <name evidence="2" type="ORF">WMO64_02045</name>
</gene>
<evidence type="ECO:0000313" key="3">
    <source>
        <dbReference type="Proteomes" id="UP001464378"/>
    </source>
</evidence>
<protein>
    <recommendedName>
        <fullName evidence="4">DUF4179 domain-containing protein</fullName>
    </recommendedName>
</protein>
<keyword evidence="1" id="KW-0812">Transmembrane</keyword>
<keyword evidence="3" id="KW-1185">Reference proteome</keyword>
<organism evidence="2 3">
    <name type="scientific">Pseudoflavonifractor intestinihominis</name>
    <dbReference type="NCBI Taxonomy" id="3133171"/>
    <lineage>
        <taxon>Bacteria</taxon>
        <taxon>Bacillati</taxon>
        <taxon>Bacillota</taxon>
        <taxon>Clostridia</taxon>
        <taxon>Eubacteriales</taxon>
        <taxon>Oscillospiraceae</taxon>
        <taxon>Pseudoflavonifractor</taxon>
    </lineage>
</organism>
<proteinExistence type="predicted"/>
<dbReference type="Proteomes" id="UP001464378">
    <property type="component" value="Unassembled WGS sequence"/>
</dbReference>
<name>A0ABV1E4L3_9FIRM</name>
<sequence length="367" mass="39231">MTEQELREILGGPVEVPDVVEEKMAAAYARLQAGERRPARRRGLRTALALAAAAAVLCAGAAAGYWITRTEVAVDERRPAVVEGMFGDSSRPSVEEQTKVEADGSLSLNLPNRERVPVELPEALAVVGDYLPDTGYAWTVGDYTLTVEAYLLDQGTGTGKIYFLLERPGGLEGVEVSPEDGEIWFNGEGISLTFRAGEDAQAGYRIYADQARTTDTVLAGVVSFAVAEEADRWQAADGLTIGFHDLRLNQNSKKDVSLLAELELPGTESLSAVTAVDPDSGERGAVLSAIGIAIDAQDVDEIDSVVLHYADGSSYVVRDENQNLDNTEYALGCGSGTDMTLRLCFNRLVDPAQVVSVTVNGRNCPTA</sequence>
<feature type="transmembrane region" description="Helical" evidence="1">
    <location>
        <begin position="46"/>
        <end position="67"/>
    </location>
</feature>